<feature type="compositionally biased region" description="Polar residues" evidence="1">
    <location>
        <begin position="49"/>
        <end position="70"/>
    </location>
</feature>
<feature type="region of interest" description="Disordered" evidence="1">
    <location>
        <begin position="46"/>
        <end position="86"/>
    </location>
</feature>
<proteinExistence type="predicted"/>
<dbReference type="AlphaFoldDB" id="A0A4Y1R0Q3"/>
<gene>
    <name evidence="2" type="ORF">Prudu_006872</name>
</gene>
<organism evidence="2">
    <name type="scientific">Prunus dulcis</name>
    <name type="common">Almond</name>
    <name type="synonym">Amygdalus dulcis</name>
    <dbReference type="NCBI Taxonomy" id="3755"/>
    <lineage>
        <taxon>Eukaryota</taxon>
        <taxon>Viridiplantae</taxon>
        <taxon>Streptophyta</taxon>
        <taxon>Embryophyta</taxon>
        <taxon>Tracheophyta</taxon>
        <taxon>Spermatophyta</taxon>
        <taxon>Magnoliopsida</taxon>
        <taxon>eudicotyledons</taxon>
        <taxon>Gunneridae</taxon>
        <taxon>Pentapetalae</taxon>
        <taxon>rosids</taxon>
        <taxon>fabids</taxon>
        <taxon>Rosales</taxon>
        <taxon>Rosaceae</taxon>
        <taxon>Amygdaloideae</taxon>
        <taxon>Amygdaleae</taxon>
        <taxon>Prunus</taxon>
    </lineage>
</organism>
<evidence type="ECO:0000313" key="2">
    <source>
        <dbReference type="EMBL" id="BBG97669.1"/>
    </source>
</evidence>
<name>A0A4Y1R0Q3_PRUDU</name>
<accession>A0A4Y1R0Q3</accession>
<evidence type="ECO:0000256" key="1">
    <source>
        <dbReference type="SAM" id="MobiDB-lite"/>
    </source>
</evidence>
<dbReference type="PROSITE" id="PS51257">
    <property type="entry name" value="PROKAR_LIPOPROTEIN"/>
    <property type="match status" value="1"/>
</dbReference>
<protein>
    <submittedName>
        <fullName evidence="2">Cytosolic invertase 2</fullName>
    </submittedName>
</protein>
<reference evidence="2" key="1">
    <citation type="journal article" date="2019" name="Science">
        <title>Mutation of a bHLH transcription factor allowed almond domestication.</title>
        <authorList>
            <person name="Sanchez-Perez R."/>
            <person name="Pavan S."/>
            <person name="Mazzeo R."/>
            <person name="Moldovan C."/>
            <person name="Aiese Cigliano R."/>
            <person name="Del Cueto J."/>
            <person name="Ricciardi F."/>
            <person name="Lotti C."/>
            <person name="Ricciardi L."/>
            <person name="Dicenta F."/>
            <person name="Lopez-Marques R.L."/>
            <person name="Lindberg Moller B."/>
        </authorList>
    </citation>
    <scope>NUCLEOTIDE SEQUENCE</scope>
</reference>
<dbReference type="EMBL" id="AP019298">
    <property type="protein sequence ID" value="BBG97669.1"/>
    <property type="molecule type" value="Genomic_DNA"/>
</dbReference>
<sequence length="144" mass="15676">MNFRTTTDNPEKFHGVIPMVAVGQHCCGCLLAACIKTGRPQTAKRAIEQVNSGSQKTGGQNTMMASQGDISGSKRGRQEDSQAKAHPLRFLLSQTSGSSIHDALQIQRATESAEGCVKDFIFGSKRQPEREIEKLALNSAKEYH</sequence>